<organism evidence="1 2">
    <name type="scientific">Wenzhouxiangella sediminis</name>
    <dbReference type="NCBI Taxonomy" id="1792836"/>
    <lineage>
        <taxon>Bacteria</taxon>
        <taxon>Pseudomonadati</taxon>
        <taxon>Pseudomonadota</taxon>
        <taxon>Gammaproteobacteria</taxon>
        <taxon>Chromatiales</taxon>
        <taxon>Wenzhouxiangellaceae</taxon>
        <taxon>Wenzhouxiangella</taxon>
    </lineage>
</organism>
<dbReference type="Proteomes" id="UP000260351">
    <property type="component" value="Unassembled WGS sequence"/>
</dbReference>
<protein>
    <recommendedName>
        <fullName evidence="3">Tetratricopeptide repeat protein</fullName>
    </recommendedName>
</protein>
<dbReference type="AlphaFoldDB" id="A0A3E1KA67"/>
<evidence type="ECO:0000313" key="2">
    <source>
        <dbReference type="Proteomes" id="UP000260351"/>
    </source>
</evidence>
<keyword evidence="2" id="KW-1185">Reference proteome</keyword>
<name>A0A3E1KA67_9GAMM</name>
<gene>
    <name evidence="1" type="ORF">DZC52_05110</name>
</gene>
<reference evidence="1 2" key="1">
    <citation type="submission" date="2018-08" db="EMBL/GenBank/DDBJ databases">
        <title>Wenzhouxiangella salilacus sp. nov., a novel bacterium isolated from a saline lake in Xinjiang Province, China.</title>
        <authorList>
            <person name="Han S."/>
        </authorList>
    </citation>
    <scope>NUCLEOTIDE SEQUENCE [LARGE SCALE GENOMIC DNA]</scope>
    <source>
        <strain evidence="1 2">XDB06</strain>
    </source>
</reference>
<accession>A0A3E1KA67</accession>
<proteinExistence type="predicted"/>
<evidence type="ECO:0008006" key="3">
    <source>
        <dbReference type="Google" id="ProtNLM"/>
    </source>
</evidence>
<dbReference type="EMBL" id="QUZK01000022">
    <property type="protein sequence ID" value="RFF31201.1"/>
    <property type="molecule type" value="Genomic_DNA"/>
</dbReference>
<comment type="caution">
    <text evidence="1">The sequence shown here is derived from an EMBL/GenBank/DDBJ whole genome shotgun (WGS) entry which is preliminary data.</text>
</comment>
<evidence type="ECO:0000313" key="1">
    <source>
        <dbReference type="EMBL" id="RFF31201.1"/>
    </source>
</evidence>
<sequence length="169" mass="19067">MIVEAGVEADCEKLFQQHLETDLSLSYQEFDQTMGSGFRALAQAGCERRAADLIEAYIEATGAEQSSLRWHIAQLRASHGDNAEAIRYARASLRENEDLSEHPLRWNDYVLATIAFLEKNREALIDHRERVAEGVDEHRGNAMNLRLLDAMIEHFGASYSDAMQSLANE</sequence>